<dbReference type="SMART" id="SM00530">
    <property type="entry name" value="HTH_XRE"/>
    <property type="match status" value="1"/>
</dbReference>
<feature type="transmembrane region" description="Helical" evidence="2">
    <location>
        <begin position="150"/>
        <end position="168"/>
    </location>
</feature>
<evidence type="ECO:0000313" key="4">
    <source>
        <dbReference type="EMBL" id="TKC90232.1"/>
    </source>
</evidence>
<sequence length="393" mass="38393">MSEPQHPQPHDNGTSAERAASASGQGVASQPAGGQALDSLAAVGARLAQLRQAKGWSIDDVSARLKVASQKMRALEGGDISQLPGTTFAIGVVRSYAKMLGVDPAPFTQALRREKGVPEPDLSMPASAGTGLPRGKVSVSLGGGPKHRSWLWGVAAVIVAVIALAMWHTGGGDSSAWLARLKAGAAGAASGASATAAEGQTAASAAVSGENEASAGAAASAAPPASDANGASDAAVTAGSAVQQVPVPVPAAPPVTAPASAAPPAAVSSPSPVVVPSASAPQAAAPAAKPSSAAAAASAADPASSAADSSAGESIVTLRVTQDSWFSMRDKSGKEVFSGLVHAGDAKEISGEPPFKVTVGNKAGLESMTLDGQPVDSAKYSAAKGNVARFSLP</sequence>
<evidence type="ECO:0000313" key="5">
    <source>
        <dbReference type="Proteomes" id="UP000305539"/>
    </source>
</evidence>
<protein>
    <submittedName>
        <fullName evidence="4">Helix-turn-helix domain-containing protein</fullName>
    </submittedName>
</protein>
<feature type="domain" description="HTH cro/C1-type" evidence="3">
    <location>
        <begin position="46"/>
        <end position="107"/>
    </location>
</feature>
<dbReference type="EMBL" id="SWJE01000004">
    <property type="protein sequence ID" value="TKC90232.1"/>
    <property type="molecule type" value="Genomic_DNA"/>
</dbReference>
<dbReference type="Proteomes" id="UP000305539">
    <property type="component" value="Unassembled WGS sequence"/>
</dbReference>
<gene>
    <name evidence="4" type="ORF">FAZ69_08795</name>
</gene>
<dbReference type="GO" id="GO:0003677">
    <property type="term" value="F:DNA binding"/>
    <property type="evidence" value="ECO:0007669"/>
    <property type="project" value="InterPro"/>
</dbReference>
<feature type="compositionally biased region" description="Low complexity" evidence="1">
    <location>
        <begin position="19"/>
        <end position="35"/>
    </location>
</feature>
<dbReference type="PANTHER" id="PTHR34475">
    <property type="match status" value="1"/>
</dbReference>
<proteinExistence type="predicted"/>
<evidence type="ECO:0000256" key="1">
    <source>
        <dbReference type="SAM" id="MobiDB-lite"/>
    </source>
</evidence>
<keyword evidence="2" id="KW-0472">Membrane</keyword>
<organism evidence="4 5">
    <name type="scientific">Trinickia terrae</name>
    <dbReference type="NCBI Taxonomy" id="2571161"/>
    <lineage>
        <taxon>Bacteria</taxon>
        <taxon>Pseudomonadati</taxon>
        <taxon>Pseudomonadota</taxon>
        <taxon>Betaproteobacteria</taxon>
        <taxon>Burkholderiales</taxon>
        <taxon>Burkholderiaceae</taxon>
        <taxon>Trinickia</taxon>
    </lineage>
</organism>
<dbReference type="InterPro" id="IPR001387">
    <property type="entry name" value="Cro/C1-type_HTH"/>
</dbReference>
<feature type="compositionally biased region" description="Low complexity" evidence="1">
    <location>
        <begin position="257"/>
        <end position="277"/>
    </location>
</feature>
<feature type="region of interest" description="Disordered" evidence="1">
    <location>
        <begin position="256"/>
        <end position="277"/>
    </location>
</feature>
<dbReference type="Pfam" id="PF13413">
    <property type="entry name" value="HTH_25"/>
    <property type="match status" value="1"/>
</dbReference>
<accession>A0A4U1I9T4</accession>
<feature type="region of interest" description="Disordered" evidence="1">
    <location>
        <begin position="1"/>
        <end position="35"/>
    </location>
</feature>
<dbReference type="OrthoDB" id="8561330at2"/>
<dbReference type="CDD" id="cd00093">
    <property type="entry name" value="HTH_XRE"/>
    <property type="match status" value="1"/>
</dbReference>
<dbReference type="Pfam" id="PF13464">
    <property type="entry name" value="RodZ_C"/>
    <property type="match status" value="1"/>
</dbReference>
<dbReference type="SUPFAM" id="SSF47413">
    <property type="entry name" value="lambda repressor-like DNA-binding domains"/>
    <property type="match status" value="1"/>
</dbReference>
<evidence type="ECO:0000256" key="2">
    <source>
        <dbReference type="SAM" id="Phobius"/>
    </source>
</evidence>
<reference evidence="4 5" key="1">
    <citation type="submission" date="2019-04" db="EMBL/GenBank/DDBJ databases">
        <title>Trinickia sp. 7GSK02, isolated from subtropical forest soil.</title>
        <authorList>
            <person name="Gao Z.-H."/>
            <person name="Qiu L.-H."/>
        </authorList>
    </citation>
    <scope>NUCLEOTIDE SEQUENCE [LARGE SCALE GENOMIC DNA]</scope>
    <source>
        <strain evidence="4 5">7GSK02</strain>
    </source>
</reference>
<comment type="caution">
    <text evidence="4">The sequence shown here is derived from an EMBL/GenBank/DDBJ whole genome shotgun (WGS) entry which is preliminary data.</text>
</comment>
<dbReference type="PANTHER" id="PTHR34475:SF1">
    <property type="entry name" value="CYTOSKELETON PROTEIN RODZ"/>
    <property type="match status" value="1"/>
</dbReference>
<dbReference type="InterPro" id="IPR050400">
    <property type="entry name" value="Bact_Cytoskel_RodZ"/>
</dbReference>
<dbReference type="AlphaFoldDB" id="A0A4U1I9T4"/>
<keyword evidence="5" id="KW-1185">Reference proteome</keyword>
<dbReference type="InterPro" id="IPR010982">
    <property type="entry name" value="Lambda_DNA-bd_dom_sf"/>
</dbReference>
<dbReference type="Gene3D" id="1.10.260.40">
    <property type="entry name" value="lambda repressor-like DNA-binding domains"/>
    <property type="match status" value="1"/>
</dbReference>
<dbReference type="RefSeq" id="WP_136893562.1">
    <property type="nucleotide sequence ID" value="NZ_SWJE01000004.1"/>
</dbReference>
<dbReference type="InterPro" id="IPR025194">
    <property type="entry name" value="RodZ-like_C"/>
</dbReference>
<keyword evidence="2" id="KW-1133">Transmembrane helix</keyword>
<name>A0A4U1I9T4_9BURK</name>
<evidence type="ECO:0000259" key="3">
    <source>
        <dbReference type="SMART" id="SM00530"/>
    </source>
</evidence>
<keyword evidence="2" id="KW-0812">Transmembrane</keyword>